<organism evidence="1 2">
    <name type="scientific">Vararia minispora EC-137</name>
    <dbReference type="NCBI Taxonomy" id="1314806"/>
    <lineage>
        <taxon>Eukaryota</taxon>
        <taxon>Fungi</taxon>
        <taxon>Dikarya</taxon>
        <taxon>Basidiomycota</taxon>
        <taxon>Agaricomycotina</taxon>
        <taxon>Agaricomycetes</taxon>
        <taxon>Russulales</taxon>
        <taxon>Lachnocladiaceae</taxon>
        <taxon>Vararia</taxon>
    </lineage>
</organism>
<evidence type="ECO:0000313" key="2">
    <source>
        <dbReference type="Proteomes" id="UP000814128"/>
    </source>
</evidence>
<name>A0ACB8Q994_9AGAM</name>
<reference evidence="1" key="1">
    <citation type="submission" date="2021-02" db="EMBL/GenBank/DDBJ databases">
        <authorList>
            <consortium name="DOE Joint Genome Institute"/>
            <person name="Ahrendt S."/>
            <person name="Looney B.P."/>
            <person name="Miyauchi S."/>
            <person name="Morin E."/>
            <person name="Drula E."/>
            <person name="Courty P.E."/>
            <person name="Chicoki N."/>
            <person name="Fauchery L."/>
            <person name="Kohler A."/>
            <person name="Kuo A."/>
            <person name="Labutti K."/>
            <person name="Pangilinan J."/>
            <person name="Lipzen A."/>
            <person name="Riley R."/>
            <person name="Andreopoulos W."/>
            <person name="He G."/>
            <person name="Johnson J."/>
            <person name="Barry K.W."/>
            <person name="Grigoriev I.V."/>
            <person name="Nagy L."/>
            <person name="Hibbett D."/>
            <person name="Henrissat B."/>
            <person name="Matheny P.B."/>
            <person name="Labbe J."/>
            <person name="Martin F."/>
        </authorList>
    </citation>
    <scope>NUCLEOTIDE SEQUENCE</scope>
    <source>
        <strain evidence="1">EC-137</strain>
    </source>
</reference>
<keyword evidence="2" id="KW-1185">Reference proteome</keyword>
<protein>
    <submittedName>
        <fullName evidence="1">Uncharacterized protein</fullName>
    </submittedName>
</protein>
<comment type="caution">
    <text evidence="1">The sequence shown here is derived from an EMBL/GenBank/DDBJ whole genome shotgun (WGS) entry which is preliminary data.</text>
</comment>
<accession>A0ACB8Q994</accession>
<gene>
    <name evidence="1" type="ORF">K488DRAFT_59052</name>
</gene>
<reference evidence="1" key="2">
    <citation type="journal article" date="2022" name="New Phytol.">
        <title>Evolutionary transition to the ectomycorrhizal habit in the genomes of a hyperdiverse lineage of mushroom-forming fungi.</title>
        <authorList>
            <person name="Looney B."/>
            <person name="Miyauchi S."/>
            <person name="Morin E."/>
            <person name="Drula E."/>
            <person name="Courty P.E."/>
            <person name="Kohler A."/>
            <person name="Kuo A."/>
            <person name="LaButti K."/>
            <person name="Pangilinan J."/>
            <person name="Lipzen A."/>
            <person name="Riley R."/>
            <person name="Andreopoulos W."/>
            <person name="He G."/>
            <person name="Johnson J."/>
            <person name="Nolan M."/>
            <person name="Tritt A."/>
            <person name="Barry K.W."/>
            <person name="Grigoriev I.V."/>
            <person name="Nagy L.G."/>
            <person name="Hibbett D."/>
            <person name="Henrissat B."/>
            <person name="Matheny P.B."/>
            <person name="Labbe J."/>
            <person name="Martin F.M."/>
        </authorList>
    </citation>
    <scope>NUCLEOTIDE SEQUENCE</scope>
    <source>
        <strain evidence="1">EC-137</strain>
    </source>
</reference>
<sequence length="886" mass="100766">MTGVELFRCVECHASCIMCKDCTVSAHVSAPLHWIERWTGTHWHCKRLDLCELGLRIQLLHPAGEICERGYQDVDERFTVIHSNGIHRVHVAFCGCGHYNGLHLDRATQLLYSRWWPATAKLPRTAATFAVLDNFHRMNTIGSVSHYKYYKSLEIATDAMGTEVLPDKSHAWNVMMRAWSCVMIFKRRGAVHLEDSLDKVPDGSLAIPCPACPHFGKNTSDAMAPLFFCIDACFRLSNRINKLTDETDPSILAGTAYGVREADYQRYIDWRTVTDDPKDNKSTCSNFGTMTLVNQKGGKALRSTGITGFFCLRHGFWLANGHARLTKGEKYCTTDYLIVSVLRHFIHMTTLIIAYDIACQWFKNLLRWLSMTPEWADIHASALCFKDLAWTPVIPKFYLATHKESCQSSFNLNYTPGAGESDGEASERVWAGLNPSAASLKEMGPGHHWDHMEDRCLWWNCAKHIGMGHHLRTKMRQALVRAEEHCAIFTDFCEAVRDADAAVFVDWECTIDDWEESGVGQNLYNAVRSTFSLRHKDVRSGTALQQAQGVEQSNDLLRHIERHRKDLQTVAPDLFAAAGGGEDTIEDAIITPSLGGDRELEGNAGDEIRVAKLTDFSLHFPSDLPANVQGTIRAIVTELESDLRLSSMHSVLSDICHQLRLRSCLNKFKVRNVKGQRPNTRAQGMQTAIDANVQAAADRYVRHREAYFSLMGPGDWEKTYCVLDKKVDLVGLNEKTVERLEENSILEAKRFTGRTSGRESKHVVSWIWYRDASDEGALTDDLRLEWFRAHARARRWREEIVLLLEETDRVLRFCDWEASRWNDRASSRSKADEALRDGLRVYAWKQAAMYNMQKVMFEKDFLGVRGEAHNFLNRFTPEGVAKDRDD</sequence>
<dbReference type="EMBL" id="MU273771">
    <property type="protein sequence ID" value="KAI0028262.1"/>
    <property type="molecule type" value="Genomic_DNA"/>
</dbReference>
<evidence type="ECO:0000313" key="1">
    <source>
        <dbReference type="EMBL" id="KAI0028262.1"/>
    </source>
</evidence>
<proteinExistence type="predicted"/>
<dbReference type="Proteomes" id="UP000814128">
    <property type="component" value="Unassembled WGS sequence"/>
</dbReference>